<organism evidence="1 2">
    <name type="scientific">Geobacillus genomosp. 3</name>
    <dbReference type="NCBI Taxonomy" id="1921421"/>
    <lineage>
        <taxon>Bacteria</taxon>
        <taxon>Bacillati</taxon>
        <taxon>Bacillota</taxon>
        <taxon>Bacilli</taxon>
        <taxon>Bacillales</taxon>
        <taxon>Anoxybacillaceae</taxon>
        <taxon>Geobacillus</taxon>
    </lineage>
</organism>
<gene>
    <name evidence="1" type="ORF">M493_01550</name>
</gene>
<evidence type="ECO:0000313" key="1">
    <source>
        <dbReference type="EMBL" id="AGT30654.2"/>
    </source>
</evidence>
<dbReference type="AlphaFoldDB" id="S5YVD5"/>
<proteinExistence type="predicted"/>
<name>S5YVD5_GEOG3</name>
<dbReference type="EMBL" id="CP006254">
    <property type="protein sequence ID" value="AGT30654.2"/>
    <property type="molecule type" value="Genomic_DNA"/>
</dbReference>
<protein>
    <submittedName>
        <fullName evidence="1">Uncharacterized protein</fullName>
    </submittedName>
</protein>
<dbReference type="STRING" id="1921421.M493_01550"/>
<reference evidence="1 2" key="1">
    <citation type="journal article" date="2014" name="Genome Announc.">
        <title>Complete Genome Sequence of the Thermophilic Polychlorinated Biphenyl Degrader Geobacillus sp. Strain JF8 (NBRC 109937).</title>
        <authorList>
            <person name="Shintani M."/>
            <person name="Ohtsubo Y."/>
            <person name="Fukuda K."/>
            <person name="Hosoyama A."/>
            <person name="Ohji S."/>
            <person name="Yamazoe A."/>
            <person name="Fujita N."/>
            <person name="Nagata Y."/>
            <person name="Tsuda M."/>
            <person name="Hatta T."/>
            <person name="Kimbara K."/>
        </authorList>
    </citation>
    <scope>NUCLEOTIDE SEQUENCE [LARGE SCALE GENOMIC DNA]</scope>
    <source>
        <strain evidence="1 2">JF8</strain>
    </source>
</reference>
<dbReference type="RefSeq" id="WP_023817427.1">
    <property type="nucleotide sequence ID" value="NC_022080.4"/>
</dbReference>
<dbReference type="Proteomes" id="UP000015500">
    <property type="component" value="Chromosome"/>
</dbReference>
<dbReference type="KEGG" id="gjf:M493_01550"/>
<evidence type="ECO:0000313" key="2">
    <source>
        <dbReference type="Proteomes" id="UP000015500"/>
    </source>
</evidence>
<accession>S5YVD5</accession>
<dbReference type="HOGENOM" id="CLU_2422737_0_0_9"/>
<sequence>MSSIKRGCVYFYPQDVGNVEKVRKYYKHKGSNTQCVLGKRKGLFVDNVEKSVNNLYFTGGIVDFFVDNVTNLKKQPATITGGLWGWGYSEV</sequence>
<dbReference type="OrthoDB" id="5321814at2"/>
<keyword evidence="2" id="KW-1185">Reference proteome</keyword>